<feature type="chain" id="PRO_5030875256" evidence="2">
    <location>
        <begin position="19"/>
        <end position="439"/>
    </location>
</feature>
<gene>
    <name evidence="3" type="ORF">LAMO00422_LOCUS14543</name>
</gene>
<feature type="compositionally biased region" description="Basic and acidic residues" evidence="1">
    <location>
        <begin position="430"/>
        <end position="439"/>
    </location>
</feature>
<evidence type="ECO:0000313" key="3">
    <source>
        <dbReference type="EMBL" id="CAD8455598.1"/>
    </source>
</evidence>
<feature type="region of interest" description="Disordered" evidence="1">
    <location>
        <begin position="245"/>
        <end position="273"/>
    </location>
</feature>
<name>A0A7S0DI21_9EUKA</name>
<sequence length="439" mass="49005">MQLAASCLFLVLIGLADSYGIAGIRRVPNFMAPWKVRGRVVARREAWCGQAKRKKPNPNVERGRREKLEIINLEAVEEYSKKANAVGRGVLKPDPDRKLSLHTGEHKELYDTFKSVLNPPKQQYEGPGSKMRPMSWTMRNVGRPTLFQHYVDEPDEDESEEEREVRLQEQEKRKSEIAEALSILENEGEGAFLDRLEQLYGNHAEAVLRDLQAFARRQAEGFPEIEPVDPFVDVYQFRLDHDSGAMPTTLDKPQRPGYSSIPRSVRPDTSHLKKQVEKVELKAKPETKDMKNLKRAIEMKKENGNMGQLLQSIPVRPQTPPFPRRALVAKPAKPAPMSAAADFLPLSAAGPTPPEVISSSTDSLPAPAPPSKAAVSLPGATADGSETVKNLTRRKKKKKQPPKLVEVDFPPKNKGNNGEGDGELLSRPPSRPDPRDTKH</sequence>
<dbReference type="EMBL" id="HBEM01021270">
    <property type="protein sequence ID" value="CAD8455598.1"/>
    <property type="molecule type" value="Transcribed_RNA"/>
</dbReference>
<evidence type="ECO:0000256" key="2">
    <source>
        <dbReference type="SAM" id="SignalP"/>
    </source>
</evidence>
<feature type="signal peptide" evidence="2">
    <location>
        <begin position="1"/>
        <end position="18"/>
    </location>
</feature>
<organism evidence="3">
    <name type="scientific">Amorphochlora amoebiformis</name>
    <dbReference type="NCBI Taxonomy" id="1561963"/>
    <lineage>
        <taxon>Eukaryota</taxon>
        <taxon>Sar</taxon>
        <taxon>Rhizaria</taxon>
        <taxon>Cercozoa</taxon>
        <taxon>Chlorarachniophyceae</taxon>
        <taxon>Amorphochlora</taxon>
    </lineage>
</organism>
<protein>
    <submittedName>
        <fullName evidence="3">Uncharacterized protein</fullName>
    </submittedName>
</protein>
<evidence type="ECO:0000256" key="1">
    <source>
        <dbReference type="SAM" id="MobiDB-lite"/>
    </source>
</evidence>
<keyword evidence="2" id="KW-0732">Signal</keyword>
<dbReference type="AlphaFoldDB" id="A0A7S0DI21"/>
<feature type="region of interest" description="Disordered" evidence="1">
    <location>
        <begin position="345"/>
        <end position="439"/>
    </location>
</feature>
<feature type="compositionally biased region" description="Basic residues" evidence="1">
    <location>
        <begin position="391"/>
        <end position="401"/>
    </location>
</feature>
<proteinExistence type="predicted"/>
<reference evidence="3" key="1">
    <citation type="submission" date="2021-01" db="EMBL/GenBank/DDBJ databases">
        <authorList>
            <person name="Corre E."/>
            <person name="Pelletier E."/>
            <person name="Niang G."/>
            <person name="Scheremetjew M."/>
            <person name="Finn R."/>
            <person name="Kale V."/>
            <person name="Holt S."/>
            <person name="Cochrane G."/>
            <person name="Meng A."/>
            <person name="Brown T."/>
            <person name="Cohen L."/>
        </authorList>
    </citation>
    <scope>NUCLEOTIDE SEQUENCE</scope>
    <source>
        <strain evidence="3">CCMP2058</strain>
    </source>
</reference>
<accession>A0A7S0DI21</accession>